<name>A0A1H3CW13_EUBBA</name>
<evidence type="ECO:0000256" key="2">
    <source>
        <dbReference type="ARBA" id="ARBA00023134"/>
    </source>
</evidence>
<evidence type="ECO:0000259" key="3">
    <source>
        <dbReference type="Pfam" id="PF01926"/>
    </source>
</evidence>
<dbReference type="GO" id="GO:0005737">
    <property type="term" value="C:cytoplasm"/>
    <property type="evidence" value="ECO:0007669"/>
    <property type="project" value="TreeGrafter"/>
</dbReference>
<dbReference type="Pfam" id="PF18128">
    <property type="entry name" value="HydF_dimer"/>
    <property type="match status" value="1"/>
</dbReference>
<dbReference type="STRING" id="1528.SAMN04488579_1042"/>
<feature type="domain" description="Hydrogen maturase F dimerization" evidence="4">
    <location>
        <begin position="174"/>
        <end position="272"/>
    </location>
</feature>
<dbReference type="GO" id="GO:0005525">
    <property type="term" value="F:GTP binding"/>
    <property type="evidence" value="ECO:0007669"/>
    <property type="project" value="UniProtKB-KW"/>
</dbReference>
<dbReference type="AlphaFoldDB" id="A0A1H3CW13"/>
<dbReference type="NCBIfam" id="TIGR00231">
    <property type="entry name" value="small_GTP"/>
    <property type="match status" value="1"/>
</dbReference>
<reference evidence="7" key="1">
    <citation type="submission" date="2016-10" db="EMBL/GenBank/DDBJ databases">
        <authorList>
            <person name="Varghese N."/>
            <person name="Submissions S."/>
        </authorList>
    </citation>
    <scope>NUCLEOTIDE SEQUENCE [LARGE SCALE GENOMIC DNA]</scope>
    <source>
        <strain evidence="7">VPI 5359</strain>
    </source>
</reference>
<dbReference type="Pfam" id="PF18133">
    <property type="entry name" value="HydF_tetramer"/>
    <property type="match status" value="1"/>
</dbReference>
<sequence>MSLNNTPAAERVHIGIFGRRNAGKSSLINAITGQNLAIVSDVQGTTTDPVFKTMELLPLGPVIIIDTPGLDDTGELGALRVEKGRQILNKTDIAVLVVDAVMGLSPEDVSILTRIQEKKIPYVIVQNKSDTLRGGALPQGDDTLAVSALTGEGIHALKERIAHLLPDEKKQVPLVADLLCPGDFVLLVIPIDKSAPKGRLILPQQQVIRDALEVGATAMMVRESELSDTLAQMGKAPRLVVTDSQVFKSVSAMVPPEIPLTSFSILFARYKGDLATCLDGLRGLSDLQNGDTILISEGCTHHRQCEDIGTVKVPRWIREYTGAAIDFKFTSGVEFPEDLSPYKLVVHCGACTLNTREVHHRMAVARAQGIPFTNYGILISHINGIVKRCVAPLGML</sequence>
<evidence type="ECO:0000259" key="5">
    <source>
        <dbReference type="Pfam" id="PF18133"/>
    </source>
</evidence>
<feature type="domain" description="G" evidence="3">
    <location>
        <begin position="13"/>
        <end position="128"/>
    </location>
</feature>
<dbReference type="CDD" id="cd00880">
    <property type="entry name" value="Era_like"/>
    <property type="match status" value="1"/>
</dbReference>
<keyword evidence="7" id="KW-1185">Reference proteome</keyword>
<dbReference type="Pfam" id="PF01926">
    <property type="entry name" value="MMR_HSR1"/>
    <property type="match status" value="1"/>
</dbReference>
<evidence type="ECO:0000259" key="4">
    <source>
        <dbReference type="Pfam" id="PF18128"/>
    </source>
</evidence>
<evidence type="ECO:0000256" key="1">
    <source>
        <dbReference type="ARBA" id="ARBA00022741"/>
    </source>
</evidence>
<protein>
    <submittedName>
        <fullName evidence="6">[FeFe] hydrogenase H-cluster maturation GTPase HydF</fullName>
    </submittedName>
</protein>
<dbReference type="InterPro" id="IPR006073">
    <property type="entry name" value="GTP-bd"/>
</dbReference>
<proteinExistence type="predicted"/>
<dbReference type="Proteomes" id="UP000199652">
    <property type="component" value="Unassembled WGS sequence"/>
</dbReference>
<dbReference type="RefSeq" id="WP_090243509.1">
    <property type="nucleotide sequence ID" value="NZ_FNOU01000004.1"/>
</dbReference>
<dbReference type="Gene3D" id="3.40.50.300">
    <property type="entry name" value="P-loop containing nucleotide triphosphate hydrolases"/>
    <property type="match status" value="1"/>
</dbReference>
<dbReference type="EMBL" id="FNOU01000004">
    <property type="protein sequence ID" value="SDX58331.1"/>
    <property type="molecule type" value="Genomic_DNA"/>
</dbReference>
<dbReference type="GO" id="GO:0002098">
    <property type="term" value="P:tRNA wobble uridine modification"/>
    <property type="evidence" value="ECO:0007669"/>
    <property type="project" value="TreeGrafter"/>
</dbReference>
<organism evidence="6 7">
    <name type="scientific">Eubacterium barkeri</name>
    <name type="common">Clostridium barkeri</name>
    <dbReference type="NCBI Taxonomy" id="1528"/>
    <lineage>
        <taxon>Bacteria</taxon>
        <taxon>Bacillati</taxon>
        <taxon>Bacillota</taxon>
        <taxon>Clostridia</taxon>
        <taxon>Eubacteriales</taxon>
        <taxon>Eubacteriaceae</taxon>
        <taxon>Eubacterium</taxon>
    </lineage>
</organism>
<dbReference type="InterPro" id="IPR005225">
    <property type="entry name" value="Small_GTP-bd"/>
</dbReference>
<dbReference type="InterPro" id="IPR027417">
    <property type="entry name" value="P-loop_NTPase"/>
</dbReference>
<keyword evidence="2" id="KW-0342">GTP-binding</keyword>
<feature type="domain" description="Hydrogen maturase F tetramerization" evidence="5">
    <location>
        <begin position="276"/>
        <end position="392"/>
    </location>
</feature>
<dbReference type="Gene3D" id="3.40.50.11420">
    <property type="match status" value="1"/>
</dbReference>
<dbReference type="PANTHER" id="PTHR42714">
    <property type="entry name" value="TRNA MODIFICATION GTPASE GTPBP3"/>
    <property type="match status" value="1"/>
</dbReference>
<dbReference type="InterPro" id="IPR023873">
    <property type="entry name" value="FeFe-hyd_GTPase_HydF"/>
</dbReference>
<dbReference type="GO" id="GO:0030488">
    <property type="term" value="P:tRNA methylation"/>
    <property type="evidence" value="ECO:0007669"/>
    <property type="project" value="TreeGrafter"/>
</dbReference>
<accession>A0A1H3CW13</accession>
<dbReference type="Gene3D" id="3.40.50.11410">
    <property type="match status" value="1"/>
</dbReference>
<dbReference type="InterPro" id="IPR040644">
    <property type="entry name" value="HydF_tetramer"/>
</dbReference>
<dbReference type="PANTHER" id="PTHR42714:SF6">
    <property type="entry name" value="TRANSLATION INITIATION FACTOR IF-2"/>
    <property type="match status" value="1"/>
</dbReference>
<dbReference type="InterPro" id="IPR041606">
    <property type="entry name" value="HydF_dimer"/>
</dbReference>
<gene>
    <name evidence="6" type="ORF">SAMN04488579_1042</name>
</gene>
<dbReference type="NCBIfam" id="TIGR03918">
    <property type="entry name" value="GTP_HydF"/>
    <property type="match status" value="1"/>
</dbReference>
<dbReference type="OrthoDB" id="9811338at2"/>
<evidence type="ECO:0000313" key="7">
    <source>
        <dbReference type="Proteomes" id="UP000199652"/>
    </source>
</evidence>
<dbReference type="SUPFAM" id="SSF52540">
    <property type="entry name" value="P-loop containing nucleoside triphosphate hydrolases"/>
    <property type="match status" value="1"/>
</dbReference>
<evidence type="ECO:0000313" key="6">
    <source>
        <dbReference type="EMBL" id="SDX58331.1"/>
    </source>
</evidence>
<keyword evidence="1" id="KW-0547">Nucleotide-binding</keyword>